<accession>A0ABW5NXE2</accession>
<evidence type="ECO:0000256" key="8">
    <source>
        <dbReference type="ARBA" id="ARBA00035655"/>
    </source>
</evidence>
<keyword evidence="4" id="KW-0997">Cell inner membrane</keyword>
<gene>
    <name evidence="10" type="ORF">ACFSR3_15645</name>
</gene>
<evidence type="ECO:0000313" key="10">
    <source>
        <dbReference type="EMBL" id="MFD2603498.1"/>
    </source>
</evidence>
<evidence type="ECO:0000256" key="1">
    <source>
        <dbReference type="ARBA" id="ARBA00004429"/>
    </source>
</evidence>
<keyword evidence="6 9" id="KW-1133">Transmembrane helix</keyword>
<dbReference type="EMBL" id="JBHUMD010000029">
    <property type="protein sequence ID" value="MFD2603498.1"/>
    <property type="molecule type" value="Genomic_DNA"/>
</dbReference>
<dbReference type="Proteomes" id="UP001597480">
    <property type="component" value="Unassembled WGS sequence"/>
</dbReference>
<dbReference type="PANTHER" id="PTHR30574:SF1">
    <property type="entry name" value="SULPHUR TRANSPORT DOMAIN-CONTAINING PROTEIN"/>
    <property type="match status" value="1"/>
</dbReference>
<dbReference type="RefSeq" id="WP_379822309.1">
    <property type="nucleotide sequence ID" value="NZ_JBHUMD010000029.1"/>
</dbReference>
<feature type="transmembrane region" description="Helical" evidence="9">
    <location>
        <begin position="62"/>
        <end position="81"/>
    </location>
</feature>
<keyword evidence="3" id="KW-1003">Cell membrane</keyword>
<feature type="transmembrane region" description="Helical" evidence="9">
    <location>
        <begin position="7"/>
        <end position="27"/>
    </location>
</feature>
<evidence type="ECO:0000313" key="11">
    <source>
        <dbReference type="Proteomes" id="UP001597480"/>
    </source>
</evidence>
<proteinExistence type="inferred from homology"/>
<keyword evidence="2" id="KW-0813">Transport</keyword>
<organism evidence="10 11">
    <name type="scientific">Flavobacterium suzhouense</name>
    <dbReference type="NCBI Taxonomy" id="1529638"/>
    <lineage>
        <taxon>Bacteria</taxon>
        <taxon>Pseudomonadati</taxon>
        <taxon>Bacteroidota</taxon>
        <taxon>Flavobacteriia</taxon>
        <taxon>Flavobacteriales</taxon>
        <taxon>Flavobacteriaceae</taxon>
        <taxon>Flavobacterium</taxon>
    </lineage>
</organism>
<evidence type="ECO:0000256" key="4">
    <source>
        <dbReference type="ARBA" id="ARBA00022519"/>
    </source>
</evidence>
<keyword evidence="5 9" id="KW-0812">Transmembrane</keyword>
<evidence type="ECO:0000256" key="7">
    <source>
        <dbReference type="ARBA" id="ARBA00023136"/>
    </source>
</evidence>
<sequence>MESLYGTWPWYVSGFLIGGVMLALLYFGKTFGMSSNLRTMCTMLGAGKTSEFFKFDWKTQRWNLTVVLGAMIGGYIAVNFLSDPAQMVQINPKTVTELQAMHIDAPEGKLLPDTLTSKKALQSPKILGILLLGGLLVGFGTRYAGGCTSGHAITGLSNLQLPSLIAVIGFFIGGLVMSWLLLPLFFN</sequence>
<comment type="caution">
    <text evidence="10">The sequence shown here is derived from an EMBL/GenBank/DDBJ whole genome shotgun (WGS) entry which is preliminary data.</text>
</comment>
<dbReference type="InterPro" id="IPR007272">
    <property type="entry name" value="Sulf_transp_TsuA/YedE"/>
</dbReference>
<keyword evidence="11" id="KW-1185">Reference proteome</keyword>
<evidence type="ECO:0000256" key="6">
    <source>
        <dbReference type="ARBA" id="ARBA00022989"/>
    </source>
</evidence>
<name>A0ABW5NXE2_9FLAO</name>
<evidence type="ECO:0000256" key="3">
    <source>
        <dbReference type="ARBA" id="ARBA00022475"/>
    </source>
</evidence>
<evidence type="ECO:0000256" key="9">
    <source>
        <dbReference type="SAM" id="Phobius"/>
    </source>
</evidence>
<comment type="similarity">
    <text evidence="8">Belongs to the TsuA/YedE (TC 9.B.102) family.</text>
</comment>
<reference evidence="11" key="1">
    <citation type="journal article" date="2019" name="Int. J. Syst. Evol. Microbiol.">
        <title>The Global Catalogue of Microorganisms (GCM) 10K type strain sequencing project: providing services to taxonomists for standard genome sequencing and annotation.</title>
        <authorList>
            <consortium name="The Broad Institute Genomics Platform"/>
            <consortium name="The Broad Institute Genome Sequencing Center for Infectious Disease"/>
            <person name="Wu L."/>
            <person name="Ma J."/>
        </authorList>
    </citation>
    <scope>NUCLEOTIDE SEQUENCE [LARGE SCALE GENOMIC DNA]</scope>
    <source>
        <strain evidence="11">KCTC 42107</strain>
    </source>
</reference>
<comment type="subcellular location">
    <subcellularLocation>
        <location evidence="1">Cell inner membrane</location>
        <topology evidence="1">Multi-pass membrane protein</topology>
    </subcellularLocation>
</comment>
<evidence type="ECO:0000256" key="5">
    <source>
        <dbReference type="ARBA" id="ARBA00022692"/>
    </source>
</evidence>
<evidence type="ECO:0000256" key="2">
    <source>
        <dbReference type="ARBA" id="ARBA00022448"/>
    </source>
</evidence>
<keyword evidence="7 9" id="KW-0472">Membrane</keyword>
<feature type="transmembrane region" description="Helical" evidence="9">
    <location>
        <begin position="164"/>
        <end position="186"/>
    </location>
</feature>
<dbReference type="PANTHER" id="PTHR30574">
    <property type="entry name" value="INNER MEMBRANE PROTEIN YEDE"/>
    <property type="match status" value="1"/>
</dbReference>
<feature type="transmembrane region" description="Helical" evidence="9">
    <location>
        <begin position="126"/>
        <end position="144"/>
    </location>
</feature>
<protein>
    <submittedName>
        <fullName evidence="10">YeeE/YedE family protein</fullName>
    </submittedName>
</protein>
<dbReference type="Pfam" id="PF04143">
    <property type="entry name" value="Sulf_transp"/>
    <property type="match status" value="1"/>
</dbReference>